<dbReference type="GO" id="GO:0016740">
    <property type="term" value="F:transferase activity"/>
    <property type="evidence" value="ECO:0007669"/>
    <property type="project" value="InterPro"/>
</dbReference>
<proteinExistence type="predicted"/>
<evidence type="ECO:0000313" key="2">
    <source>
        <dbReference type="EMBL" id="ARF58895.1"/>
    </source>
</evidence>
<protein>
    <recommendedName>
        <fullName evidence="1">Malonyl-CoA:ACP transacylase (MAT) domain-containing protein</fullName>
    </recommendedName>
</protein>
<reference evidence="2 3" key="1">
    <citation type="submission" date="2017-04" db="EMBL/GenBank/DDBJ databases">
        <title>Complete Genome Sequence of Streptomyces gilvosporeus F607, a Capable Producer of Natamycin.</title>
        <authorList>
            <person name="Zong G."/>
            <person name="Zhong C."/>
            <person name="Fu J."/>
            <person name="Qin R."/>
            <person name="Cao G."/>
        </authorList>
    </citation>
    <scope>NUCLEOTIDE SEQUENCE [LARGE SCALE GENOMIC DNA]</scope>
    <source>
        <strain evidence="2 3">F607</strain>
    </source>
</reference>
<accession>A0A1V0U100</accession>
<keyword evidence="3" id="KW-1185">Reference proteome</keyword>
<dbReference type="Gene3D" id="3.40.366.10">
    <property type="entry name" value="Malonyl-Coenzyme A Acyl Carrier Protein, domain 2"/>
    <property type="match status" value="1"/>
</dbReference>
<organism evidence="2 3">
    <name type="scientific">Streptomyces gilvosporeus</name>
    <dbReference type="NCBI Taxonomy" id="553510"/>
    <lineage>
        <taxon>Bacteria</taxon>
        <taxon>Bacillati</taxon>
        <taxon>Actinomycetota</taxon>
        <taxon>Actinomycetes</taxon>
        <taxon>Kitasatosporales</taxon>
        <taxon>Streptomycetaceae</taxon>
        <taxon>Streptomyces</taxon>
    </lineage>
</organism>
<dbReference type="Pfam" id="PF00698">
    <property type="entry name" value="Acyl_transf_1"/>
    <property type="match status" value="1"/>
</dbReference>
<dbReference type="InterPro" id="IPR001227">
    <property type="entry name" value="Ac_transferase_dom_sf"/>
</dbReference>
<dbReference type="Proteomes" id="UP000192726">
    <property type="component" value="Chromosome"/>
</dbReference>
<dbReference type="KEGG" id="sgv:B1H19_36155"/>
<dbReference type="InterPro" id="IPR014043">
    <property type="entry name" value="Acyl_transferase_dom"/>
</dbReference>
<dbReference type="SUPFAM" id="SSF52151">
    <property type="entry name" value="FabD/lysophospholipase-like"/>
    <property type="match status" value="1"/>
</dbReference>
<dbReference type="AlphaFoldDB" id="A0A1V0U100"/>
<feature type="domain" description="Malonyl-CoA:ACP transacylase (MAT)" evidence="1">
    <location>
        <begin position="14"/>
        <end position="98"/>
    </location>
</feature>
<name>A0A1V0U100_9ACTN</name>
<evidence type="ECO:0000313" key="3">
    <source>
        <dbReference type="Proteomes" id="UP000192726"/>
    </source>
</evidence>
<dbReference type="STRING" id="553510.B1H19_36155"/>
<gene>
    <name evidence="2" type="ORF">B1H19_36155</name>
</gene>
<dbReference type="OrthoDB" id="4286171at2"/>
<evidence type="ECO:0000259" key="1">
    <source>
        <dbReference type="Pfam" id="PF00698"/>
    </source>
</evidence>
<dbReference type="EMBL" id="CP020569">
    <property type="protein sequence ID" value="ARF58895.1"/>
    <property type="molecule type" value="Genomic_DNA"/>
</dbReference>
<dbReference type="InterPro" id="IPR016035">
    <property type="entry name" value="Acyl_Trfase/lysoPLipase"/>
</dbReference>
<sequence length="119" mass="12365">MLHQASRTHAQITDVFKEIDAVAAEYGIPSLSHTLFEEEPSVQEILGRRAEIMQLAIFGGSVAVHRVLVDGGVEPKALVGHSFGEIAALVSGGAFSLAAGSAWSAPAPARWSSSRAAAA</sequence>